<feature type="domain" description="Glutamate/phenylalanine/leucine/valine/L-tryptophan dehydrogenase C-terminal" evidence="5">
    <location>
        <begin position="188"/>
        <end position="475"/>
    </location>
</feature>
<reference evidence="6 7" key="1">
    <citation type="submission" date="2021-06" db="EMBL/GenBank/DDBJ databases">
        <title>50 bacteria genomes isolated from Dapeng, Shenzhen, China.</title>
        <authorList>
            <person name="Zheng W."/>
            <person name="Yu S."/>
            <person name="Huang Y."/>
        </authorList>
    </citation>
    <scope>NUCLEOTIDE SEQUENCE [LARGE SCALE GENOMIC DNA]</scope>
    <source>
        <strain evidence="6 7">DP1N14-2</strain>
    </source>
</reference>
<dbReference type="InterPro" id="IPR006095">
    <property type="entry name" value="Glu/Leu/Phe/Val/Trp_DH"/>
</dbReference>
<evidence type="ECO:0000313" key="6">
    <source>
        <dbReference type="EMBL" id="MBY6139234.1"/>
    </source>
</evidence>
<dbReference type="PANTHER" id="PTHR11606">
    <property type="entry name" value="GLUTAMATE DEHYDROGENASE"/>
    <property type="match status" value="1"/>
</dbReference>
<dbReference type="EMBL" id="JAHVJA010000002">
    <property type="protein sequence ID" value="MBY6139234.1"/>
    <property type="molecule type" value="Genomic_DNA"/>
</dbReference>
<dbReference type="Pfam" id="PF00208">
    <property type="entry name" value="ELFV_dehydrog"/>
    <property type="match status" value="1"/>
</dbReference>
<dbReference type="SMART" id="SM00839">
    <property type="entry name" value="ELFV_dehydrog"/>
    <property type="match status" value="1"/>
</dbReference>
<dbReference type="InterPro" id="IPR006097">
    <property type="entry name" value="Glu/Leu/Phe/Val/Trp_DH_dimer"/>
</dbReference>
<evidence type="ECO:0000256" key="4">
    <source>
        <dbReference type="RuleBase" id="RU004417"/>
    </source>
</evidence>
<keyword evidence="2 3" id="KW-0560">Oxidoreductase</keyword>
<dbReference type="SUPFAM" id="SSF51735">
    <property type="entry name" value="NAD(P)-binding Rossmann-fold domains"/>
    <property type="match status" value="1"/>
</dbReference>
<proteinExistence type="inferred from homology"/>
<evidence type="ECO:0000256" key="3">
    <source>
        <dbReference type="PIRNR" id="PIRNR000185"/>
    </source>
</evidence>
<accession>A0ABS7NDE2</accession>
<dbReference type="InterPro" id="IPR006096">
    <property type="entry name" value="Glu/Leu/Phe/Val/Trp_DH_C"/>
</dbReference>
<dbReference type="InterPro" id="IPR046346">
    <property type="entry name" value="Aminoacid_DH-like_N_sf"/>
</dbReference>
<keyword evidence="7" id="KW-1185">Reference proteome</keyword>
<dbReference type="Gene3D" id="3.40.50.10860">
    <property type="entry name" value="Leucine Dehydrogenase, chain A, domain 1"/>
    <property type="match status" value="1"/>
</dbReference>
<protein>
    <recommendedName>
        <fullName evidence="3">Glutamate dehydrogenase</fullName>
    </recommendedName>
</protein>
<dbReference type="PRINTS" id="PR00082">
    <property type="entry name" value="GLFDHDRGNASE"/>
</dbReference>
<comment type="caution">
    <text evidence="6">The sequence shown here is derived from an EMBL/GenBank/DDBJ whole genome shotgun (WGS) entry which is preliminary data.</text>
</comment>
<dbReference type="RefSeq" id="WP_222503911.1">
    <property type="nucleotide sequence ID" value="NZ_JAHVJA010000002.1"/>
</dbReference>
<dbReference type="Proteomes" id="UP000766629">
    <property type="component" value="Unassembled WGS sequence"/>
</dbReference>
<name>A0ABS7NDE2_9RHOB</name>
<evidence type="ECO:0000259" key="5">
    <source>
        <dbReference type="SMART" id="SM00839"/>
    </source>
</evidence>
<dbReference type="InterPro" id="IPR033922">
    <property type="entry name" value="NAD_bind_Glu_DH"/>
</dbReference>
<dbReference type="Gene3D" id="3.40.50.720">
    <property type="entry name" value="NAD(P)-binding Rossmann-like Domain"/>
    <property type="match status" value="1"/>
</dbReference>
<dbReference type="CDD" id="cd01076">
    <property type="entry name" value="NAD_bind_1_Glu_DH"/>
    <property type="match status" value="1"/>
</dbReference>
<comment type="similarity">
    <text evidence="1 3 4">Belongs to the Glu/Leu/Phe/Val dehydrogenases family.</text>
</comment>
<dbReference type="Pfam" id="PF02812">
    <property type="entry name" value="ELFV_dehydrog_N"/>
    <property type="match status" value="1"/>
</dbReference>
<dbReference type="InterPro" id="IPR014362">
    <property type="entry name" value="Glu_DH"/>
</dbReference>
<evidence type="ECO:0000313" key="7">
    <source>
        <dbReference type="Proteomes" id="UP000766629"/>
    </source>
</evidence>
<sequence>MSSRTEPSFRESVDLMFNRAVKLMDLPPGLEEKIRVCNATYTVRFGVRLRGAMHTFTGYRSVHSEHMEPVKGGIRYATGVNQDEVEALAALMTYKCALVEAPFGGSKGGLCIDPREYEEHELELITRRFAYELAKRDLINPSQNVPAPDMGTGEREMAWIADQYARMNTTDINAKACVTGKPLNAGGISGRVEATGRGVQYALREFFRYEEDMAAAGLSGKLDGKRIIVQGLGNVGYHAAKFLSEEDGARITGIIERDGGLFSDDGLDVEAVRNWIVKHGGVSGYPDAQFVEDGTALLEEECDILIPAALEGVINLSNADRIKAPLIIEAANGPVTAGADEILRKKGCVIIPDMYANAGGVTVSYFEWVKNLSHIRFGRMQRRQEEARHQLVIDELQRLDDVMGNTWSMSPDFKDKYLKGAGELELVRSGLDDTMRAAYQSMREVWHSRDDVTDLRTAAYLVSIDKVAKSYHAKGL</sequence>
<evidence type="ECO:0000256" key="1">
    <source>
        <dbReference type="ARBA" id="ARBA00006382"/>
    </source>
</evidence>
<dbReference type="PANTHER" id="PTHR11606:SF13">
    <property type="entry name" value="GLUTAMATE DEHYDROGENASE 1, MITOCHONDRIAL"/>
    <property type="match status" value="1"/>
</dbReference>
<dbReference type="InterPro" id="IPR036291">
    <property type="entry name" value="NAD(P)-bd_dom_sf"/>
</dbReference>
<organism evidence="6 7">
    <name type="scientific">Leisingera daeponensis</name>
    <dbReference type="NCBI Taxonomy" id="405746"/>
    <lineage>
        <taxon>Bacteria</taxon>
        <taxon>Pseudomonadati</taxon>
        <taxon>Pseudomonadota</taxon>
        <taxon>Alphaproteobacteria</taxon>
        <taxon>Rhodobacterales</taxon>
        <taxon>Roseobacteraceae</taxon>
        <taxon>Leisingera</taxon>
    </lineage>
</organism>
<dbReference type="PIRSF" id="PIRSF000185">
    <property type="entry name" value="Glu_DH"/>
    <property type="match status" value="1"/>
</dbReference>
<evidence type="ECO:0000256" key="2">
    <source>
        <dbReference type="ARBA" id="ARBA00023002"/>
    </source>
</evidence>
<dbReference type="SUPFAM" id="SSF53223">
    <property type="entry name" value="Aminoacid dehydrogenase-like, N-terminal domain"/>
    <property type="match status" value="1"/>
</dbReference>
<gene>
    <name evidence="6" type="ORF">KUV26_07255</name>
</gene>